<dbReference type="Pfam" id="PF01541">
    <property type="entry name" value="GIY-YIG"/>
    <property type="match status" value="1"/>
</dbReference>
<dbReference type="KEGG" id="faa:HMPREF0389_00345"/>
<organism evidence="3 4">
    <name type="scientific">Filifactor alocis (strain ATCC 35896 / CCUG 47790 / D40 B5)</name>
    <name type="common">Fusobacterium alocis</name>
    <dbReference type="NCBI Taxonomy" id="546269"/>
    <lineage>
        <taxon>Bacteria</taxon>
        <taxon>Bacillati</taxon>
        <taxon>Bacillota</taxon>
        <taxon>Clostridia</taxon>
        <taxon>Peptostreptococcales</taxon>
        <taxon>Filifactoraceae</taxon>
        <taxon>Filifactor</taxon>
    </lineage>
</organism>
<dbReference type="STRING" id="546269.HMPREF0389_00345"/>
<dbReference type="HOGENOM" id="CLU_135650_0_3_9"/>
<dbReference type="CDD" id="cd10456">
    <property type="entry name" value="GIY-YIG_UPF0213"/>
    <property type="match status" value="1"/>
</dbReference>
<protein>
    <submittedName>
        <fullName evidence="3">GIY-YIG catalytic domain protein</fullName>
    </submittedName>
</protein>
<dbReference type="InterPro" id="IPR035901">
    <property type="entry name" value="GIY-YIG_endonuc_sf"/>
</dbReference>
<gene>
    <name evidence="3" type="ordered locus">HMPREF0389_00345</name>
</gene>
<evidence type="ECO:0000313" key="3">
    <source>
        <dbReference type="EMBL" id="EFE28430.2"/>
    </source>
</evidence>
<proteinExistence type="inferred from homology"/>
<dbReference type="PANTHER" id="PTHR34477:SF1">
    <property type="entry name" value="UPF0213 PROTEIN YHBQ"/>
    <property type="match status" value="1"/>
</dbReference>
<comment type="similarity">
    <text evidence="1">Belongs to the UPF0213 family.</text>
</comment>
<dbReference type="InterPro" id="IPR050190">
    <property type="entry name" value="UPF0213_domain"/>
</dbReference>
<dbReference type="OrthoDB" id="9807770at2"/>
<dbReference type="eggNOG" id="COG2827">
    <property type="taxonomic scope" value="Bacteria"/>
</dbReference>
<keyword evidence="4" id="KW-1185">Reference proteome</keyword>
<dbReference type="SUPFAM" id="SSF82771">
    <property type="entry name" value="GIY-YIG endonuclease"/>
    <property type="match status" value="1"/>
</dbReference>
<accession>D6GRY9</accession>
<dbReference type="Proteomes" id="UP000007468">
    <property type="component" value="Chromosome"/>
</dbReference>
<evidence type="ECO:0000259" key="2">
    <source>
        <dbReference type="PROSITE" id="PS50164"/>
    </source>
</evidence>
<dbReference type="EMBL" id="CP002390">
    <property type="protein sequence ID" value="EFE28430.2"/>
    <property type="molecule type" value="Genomic_DNA"/>
</dbReference>
<evidence type="ECO:0000256" key="1">
    <source>
        <dbReference type="ARBA" id="ARBA00007435"/>
    </source>
</evidence>
<dbReference type="InterPro" id="IPR000305">
    <property type="entry name" value="GIY-YIG_endonuc"/>
</dbReference>
<dbReference type="Gene3D" id="3.40.1440.10">
    <property type="entry name" value="GIY-YIG endonuclease"/>
    <property type="match status" value="1"/>
</dbReference>
<feature type="domain" description="GIY-YIG" evidence="2">
    <location>
        <begin position="5"/>
        <end position="81"/>
    </location>
</feature>
<evidence type="ECO:0000313" key="4">
    <source>
        <dbReference type="Proteomes" id="UP000007468"/>
    </source>
</evidence>
<dbReference type="AlphaFoldDB" id="D6GRY9"/>
<name>D6GRY9_FILAD</name>
<dbReference type="PROSITE" id="PS50164">
    <property type="entry name" value="GIY_YIG"/>
    <property type="match status" value="1"/>
</dbReference>
<dbReference type="PATRIC" id="fig|546269.5.peg.311"/>
<dbReference type="RefSeq" id="WP_014261962.1">
    <property type="nucleotide sequence ID" value="NC_016630.1"/>
</dbReference>
<sequence>MNKKISFFVYILRCKDNSLYTGYTINDIKKRVEQHNNGTGAKYTRSRRPVSLVYFEEFSSKSEALKREIEIKSYSKSKKELLVKR</sequence>
<dbReference type="SMART" id="SM00465">
    <property type="entry name" value="GIYc"/>
    <property type="match status" value="1"/>
</dbReference>
<reference evidence="4" key="1">
    <citation type="submission" date="2010-12" db="EMBL/GenBank/DDBJ databases">
        <title>The genome sequence of Filifactor alocis strain ATCC 35896.</title>
        <authorList>
            <consortium name="The Broad Institute Genome Sequencing Platform"/>
            <person name="Ward D."/>
            <person name="Earl A."/>
            <person name="Feldgarden M."/>
            <person name="Young S.K."/>
            <person name="Gargeya S."/>
            <person name="Zeng Q."/>
            <person name="Alvarado L."/>
            <person name="Berlin A."/>
            <person name="Bochicchio J."/>
            <person name="Chapman S.B."/>
            <person name="Chen Z."/>
            <person name="Freedman E."/>
            <person name="Gellesch M."/>
            <person name="Goldberg J."/>
            <person name="Griggs A."/>
            <person name="Gujja S."/>
            <person name="Heilman E."/>
            <person name="Heiman D."/>
            <person name="Howarth C."/>
            <person name="Mehta T."/>
            <person name="Neiman D."/>
            <person name="Pearson M."/>
            <person name="Roberts A."/>
            <person name="Saif S."/>
            <person name="Shea T."/>
            <person name="Shenoy N."/>
            <person name="Sisk P."/>
            <person name="Stolte C."/>
            <person name="Sykes S."/>
            <person name="White J."/>
            <person name="Yandava C."/>
            <person name="Izard J."/>
            <person name="Blanton J.M."/>
            <person name="Baranova O.V."/>
            <person name="Tanner A.C."/>
            <person name="Dewhirst F.E."/>
            <person name="Haas B."/>
            <person name="Nusbaum C."/>
            <person name="Birren B."/>
        </authorList>
    </citation>
    <scope>NUCLEOTIDE SEQUENCE [LARGE SCALE GENOMIC DNA]</scope>
    <source>
        <strain evidence="4">ATCC 35896 / D40 B5</strain>
    </source>
</reference>
<dbReference type="PANTHER" id="PTHR34477">
    <property type="entry name" value="UPF0213 PROTEIN YHBQ"/>
    <property type="match status" value="1"/>
</dbReference>